<dbReference type="AlphaFoldDB" id="A0A4U5NUG8"/>
<name>A0A4U5NUG8_STECR</name>
<reference evidence="2 3" key="1">
    <citation type="journal article" date="2015" name="Genome Biol.">
        <title>Comparative genomics of Steinernema reveals deeply conserved gene regulatory networks.</title>
        <authorList>
            <person name="Dillman A.R."/>
            <person name="Macchietto M."/>
            <person name="Porter C.F."/>
            <person name="Rogers A."/>
            <person name="Williams B."/>
            <person name="Antoshechkin I."/>
            <person name="Lee M.M."/>
            <person name="Goodwin Z."/>
            <person name="Lu X."/>
            <person name="Lewis E.E."/>
            <person name="Goodrich-Blair H."/>
            <person name="Stock S.P."/>
            <person name="Adams B.J."/>
            <person name="Sternberg P.W."/>
            <person name="Mortazavi A."/>
        </authorList>
    </citation>
    <scope>NUCLEOTIDE SEQUENCE [LARGE SCALE GENOMIC DNA]</scope>
    <source>
        <strain evidence="2 3">ALL</strain>
    </source>
</reference>
<proteinExistence type="predicted"/>
<organism evidence="2 3">
    <name type="scientific">Steinernema carpocapsae</name>
    <name type="common">Entomopathogenic nematode</name>
    <dbReference type="NCBI Taxonomy" id="34508"/>
    <lineage>
        <taxon>Eukaryota</taxon>
        <taxon>Metazoa</taxon>
        <taxon>Ecdysozoa</taxon>
        <taxon>Nematoda</taxon>
        <taxon>Chromadorea</taxon>
        <taxon>Rhabditida</taxon>
        <taxon>Tylenchina</taxon>
        <taxon>Panagrolaimomorpha</taxon>
        <taxon>Strongyloidoidea</taxon>
        <taxon>Steinernematidae</taxon>
        <taxon>Steinernema</taxon>
    </lineage>
</organism>
<evidence type="ECO:0000313" key="3">
    <source>
        <dbReference type="Proteomes" id="UP000298663"/>
    </source>
</evidence>
<feature type="region of interest" description="Disordered" evidence="1">
    <location>
        <begin position="107"/>
        <end position="135"/>
    </location>
</feature>
<keyword evidence="3" id="KW-1185">Reference proteome</keyword>
<accession>A0A4U5NUG8</accession>
<evidence type="ECO:0000256" key="1">
    <source>
        <dbReference type="SAM" id="MobiDB-lite"/>
    </source>
</evidence>
<sequence>MLGFRLCCCIPGRRGRTQSRAVEFFAQSRVTGLFAYVRPTARDKIHTITAEILIASLNPGSLIMQVCCPFSLFWRLTEETRKRCCSVAQNHIAYAVPINSPYTFSKLRSAPPPPIPDASNGDTPPSKQARECSPEDSIETAVNAISVDYLPLTALDTSTIEEEVHESIPKPATTSRTDKKKFFVEWTQIQQLLQLAHCSACRKRLMDESSPPNVHRKRSAIVVRALAKYGNGAASLRFRE</sequence>
<dbReference type="EMBL" id="AZBU02000003">
    <property type="protein sequence ID" value="TKR86803.1"/>
    <property type="molecule type" value="Genomic_DNA"/>
</dbReference>
<evidence type="ECO:0000313" key="2">
    <source>
        <dbReference type="EMBL" id="TKR86803.1"/>
    </source>
</evidence>
<reference evidence="2 3" key="2">
    <citation type="journal article" date="2019" name="G3 (Bethesda)">
        <title>Hybrid Assembly of the Genome of the Entomopathogenic Nematode Steinernema carpocapsae Identifies the X-Chromosome.</title>
        <authorList>
            <person name="Serra L."/>
            <person name="Macchietto M."/>
            <person name="Macias-Munoz A."/>
            <person name="McGill C.J."/>
            <person name="Rodriguez I.M."/>
            <person name="Rodriguez B."/>
            <person name="Murad R."/>
            <person name="Mortazavi A."/>
        </authorList>
    </citation>
    <scope>NUCLEOTIDE SEQUENCE [LARGE SCALE GENOMIC DNA]</scope>
    <source>
        <strain evidence="2 3">ALL</strain>
    </source>
</reference>
<dbReference type="Proteomes" id="UP000298663">
    <property type="component" value="Unassembled WGS sequence"/>
</dbReference>
<gene>
    <name evidence="2" type="ORF">L596_011321</name>
</gene>
<protein>
    <submittedName>
        <fullName evidence="2">Uncharacterized protein</fullName>
    </submittedName>
</protein>
<comment type="caution">
    <text evidence="2">The sequence shown here is derived from an EMBL/GenBank/DDBJ whole genome shotgun (WGS) entry which is preliminary data.</text>
</comment>